<reference evidence="3" key="1">
    <citation type="submission" date="2020-05" db="EMBL/GenBank/DDBJ databases">
        <authorList>
            <person name="Chiriac C."/>
            <person name="Salcher M."/>
            <person name="Ghai R."/>
            <person name="Kavagutti S V."/>
        </authorList>
    </citation>
    <scope>NUCLEOTIDE SEQUENCE</scope>
</reference>
<dbReference type="AlphaFoldDB" id="A0A6J5YTE6"/>
<evidence type="ECO:0000313" key="3">
    <source>
        <dbReference type="EMBL" id="CAB4331229.1"/>
    </source>
</evidence>
<evidence type="ECO:0000256" key="1">
    <source>
        <dbReference type="SAM" id="Phobius"/>
    </source>
</evidence>
<gene>
    <name evidence="3" type="ORF">UFOPK3770_00195</name>
</gene>
<feature type="domain" description="DUF6542" evidence="2">
    <location>
        <begin position="13"/>
        <end position="128"/>
    </location>
</feature>
<accession>A0A6J5YTE6</accession>
<dbReference type="EMBL" id="CAESAJ010000010">
    <property type="protein sequence ID" value="CAB4331229.1"/>
    <property type="molecule type" value="Genomic_DNA"/>
</dbReference>
<feature type="transmembrane region" description="Helical" evidence="1">
    <location>
        <begin position="14"/>
        <end position="37"/>
    </location>
</feature>
<protein>
    <submittedName>
        <fullName evidence="3">Unannotated protein</fullName>
    </submittedName>
</protein>
<keyword evidence="1" id="KW-1133">Transmembrane helix</keyword>
<sequence length="136" mass="15297">MADDQPTTVRTKGWTYPGVFVVSLVLFLIIMGVEMVFYNKFSLFSNIGIILVSTIAAFKVRLNDASAAIWAPAIVWVIAIMTVGQFRRSPDEFTLRNEIFHFGYGLANHAVWIVAATFLSWLIVIVRRGRRKVATS</sequence>
<evidence type="ECO:0000259" key="2">
    <source>
        <dbReference type="Pfam" id="PF20177"/>
    </source>
</evidence>
<proteinExistence type="predicted"/>
<name>A0A6J5YTE6_9ZZZZ</name>
<feature type="transmembrane region" description="Helical" evidence="1">
    <location>
        <begin position="106"/>
        <end position="126"/>
    </location>
</feature>
<organism evidence="3">
    <name type="scientific">freshwater metagenome</name>
    <dbReference type="NCBI Taxonomy" id="449393"/>
    <lineage>
        <taxon>unclassified sequences</taxon>
        <taxon>metagenomes</taxon>
        <taxon>ecological metagenomes</taxon>
    </lineage>
</organism>
<keyword evidence="1" id="KW-0472">Membrane</keyword>
<feature type="transmembrane region" description="Helical" evidence="1">
    <location>
        <begin position="67"/>
        <end position="86"/>
    </location>
</feature>
<feature type="transmembrane region" description="Helical" evidence="1">
    <location>
        <begin position="43"/>
        <end position="60"/>
    </location>
</feature>
<dbReference type="Pfam" id="PF20177">
    <property type="entry name" value="DUF6542"/>
    <property type="match status" value="1"/>
</dbReference>
<dbReference type="InterPro" id="IPR046672">
    <property type="entry name" value="DUF6542"/>
</dbReference>
<keyword evidence="1" id="KW-0812">Transmembrane</keyword>